<dbReference type="Proteomes" id="UP001224775">
    <property type="component" value="Unassembled WGS sequence"/>
</dbReference>
<keyword evidence="2" id="KW-0472">Membrane</keyword>
<dbReference type="EMBL" id="JATAAI010000019">
    <property type="protein sequence ID" value="KAK1738881.1"/>
    <property type="molecule type" value="Genomic_DNA"/>
</dbReference>
<feature type="region of interest" description="Disordered" evidence="1">
    <location>
        <begin position="42"/>
        <end position="72"/>
    </location>
</feature>
<keyword evidence="2" id="KW-0812">Transmembrane</keyword>
<proteinExistence type="predicted"/>
<protein>
    <submittedName>
        <fullName evidence="3">Uncharacterized protein</fullName>
    </submittedName>
</protein>
<feature type="transmembrane region" description="Helical" evidence="2">
    <location>
        <begin position="12"/>
        <end position="32"/>
    </location>
</feature>
<evidence type="ECO:0000313" key="4">
    <source>
        <dbReference type="Proteomes" id="UP001224775"/>
    </source>
</evidence>
<evidence type="ECO:0000256" key="1">
    <source>
        <dbReference type="SAM" id="MobiDB-lite"/>
    </source>
</evidence>
<keyword evidence="4" id="KW-1185">Reference proteome</keyword>
<reference evidence="3" key="1">
    <citation type="submission" date="2023-06" db="EMBL/GenBank/DDBJ databases">
        <title>Survivors Of The Sea: Transcriptome response of Skeletonema marinoi to long-term dormancy.</title>
        <authorList>
            <person name="Pinder M.I.M."/>
            <person name="Kourtchenko O."/>
            <person name="Robertson E.K."/>
            <person name="Larsson T."/>
            <person name="Maumus F."/>
            <person name="Osuna-Cruz C.M."/>
            <person name="Vancaester E."/>
            <person name="Stenow R."/>
            <person name="Vandepoele K."/>
            <person name="Ploug H."/>
            <person name="Bruchert V."/>
            <person name="Godhe A."/>
            <person name="Topel M."/>
        </authorList>
    </citation>
    <scope>NUCLEOTIDE SEQUENCE</scope>
    <source>
        <strain evidence="3">R05AC</strain>
    </source>
</reference>
<evidence type="ECO:0000313" key="3">
    <source>
        <dbReference type="EMBL" id="KAK1738881.1"/>
    </source>
</evidence>
<accession>A0AAD9D964</accession>
<gene>
    <name evidence="3" type="ORF">QTG54_010197</name>
</gene>
<comment type="caution">
    <text evidence="3">The sequence shown here is derived from an EMBL/GenBank/DDBJ whole genome shotgun (WGS) entry which is preliminary data.</text>
</comment>
<organism evidence="3 4">
    <name type="scientific">Skeletonema marinoi</name>
    <dbReference type="NCBI Taxonomy" id="267567"/>
    <lineage>
        <taxon>Eukaryota</taxon>
        <taxon>Sar</taxon>
        <taxon>Stramenopiles</taxon>
        <taxon>Ochrophyta</taxon>
        <taxon>Bacillariophyta</taxon>
        <taxon>Coscinodiscophyceae</taxon>
        <taxon>Thalassiosirophycidae</taxon>
        <taxon>Thalassiosirales</taxon>
        <taxon>Skeletonemataceae</taxon>
        <taxon>Skeletonema</taxon>
        <taxon>Skeletonema marinoi-dohrnii complex</taxon>
    </lineage>
</organism>
<keyword evidence="2" id="KW-1133">Transmembrane helix</keyword>
<sequence>MHDQHSTLFRRLRFFAALILLAASVAVNLLLLPKFLSTTIASTTSSDKPPQAQGAATNLDDVRSDGNNDDDDDSIRIIALCGGSLYFDDAFRKMSEWLPILYAGMYQPPEDETIPQKVWCENEIEQWVSSELRRQQISTCPPQQLK</sequence>
<name>A0AAD9D964_9STRA</name>
<evidence type="ECO:0000256" key="2">
    <source>
        <dbReference type="SAM" id="Phobius"/>
    </source>
</evidence>
<dbReference type="AlphaFoldDB" id="A0AAD9D964"/>